<dbReference type="EMBL" id="BPVZ01000086">
    <property type="protein sequence ID" value="GKV30185.1"/>
    <property type="molecule type" value="Genomic_DNA"/>
</dbReference>
<name>A0AAV5KZA3_9ROSI</name>
<gene>
    <name evidence="1" type="ORF">SLEP1_g39029</name>
</gene>
<dbReference type="Proteomes" id="UP001054252">
    <property type="component" value="Unassembled WGS sequence"/>
</dbReference>
<accession>A0AAV5KZA3</accession>
<comment type="caution">
    <text evidence="1">The sequence shown here is derived from an EMBL/GenBank/DDBJ whole genome shotgun (WGS) entry which is preliminary data.</text>
</comment>
<sequence>MRHLHARPTHFIASSQRRYSELIPLLLKDAFFSIMVVVL</sequence>
<evidence type="ECO:0000313" key="1">
    <source>
        <dbReference type="EMBL" id="GKV30185.1"/>
    </source>
</evidence>
<dbReference type="AlphaFoldDB" id="A0AAV5KZA3"/>
<proteinExistence type="predicted"/>
<organism evidence="1 2">
    <name type="scientific">Rubroshorea leprosula</name>
    <dbReference type="NCBI Taxonomy" id="152421"/>
    <lineage>
        <taxon>Eukaryota</taxon>
        <taxon>Viridiplantae</taxon>
        <taxon>Streptophyta</taxon>
        <taxon>Embryophyta</taxon>
        <taxon>Tracheophyta</taxon>
        <taxon>Spermatophyta</taxon>
        <taxon>Magnoliopsida</taxon>
        <taxon>eudicotyledons</taxon>
        <taxon>Gunneridae</taxon>
        <taxon>Pentapetalae</taxon>
        <taxon>rosids</taxon>
        <taxon>malvids</taxon>
        <taxon>Malvales</taxon>
        <taxon>Dipterocarpaceae</taxon>
        <taxon>Rubroshorea</taxon>
    </lineage>
</organism>
<reference evidence="1 2" key="1">
    <citation type="journal article" date="2021" name="Commun. Biol.">
        <title>The genome of Shorea leprosula (Dipterocarpaceae) highlights the ecological relevance of drought in aseasonal tropical rainforests.</title>
        <authorList>
            <person name="Ng K.K.S."/>
            <person name="Kobayashi M.J."/>
            <person name="Fawcett J.A."/>
            <person name="Hatakeyama M."/>
            <person name="Paape T."/>
            <person name="Ng C.H."/>
            <person name="Ang C.C."/>
            <person name="Tnah L.H."/>
            <person name="Lee C.T."/>
            <person name="Nishiyama T."/>
            <person name="Sese J."/>
            <person name="O'Brien M.J."/>
            <person name="Copetti D."/>
            <person name="Mohd Noor M.I."/>
            <person name="Ong R.C."/>
            <person name="Putra M."/>
            <person name="Sireger I.Z."/>
            <person name="Indrioko S."/>
            <person name="Kosugi Y."/>
            <person name="Izuno A."/>
            <person name="Isagi Y."/>
            <person name="Lee S.L."/>
            <person name="Shimizu K.K."/>
        </authorList>
    </citation>
    <scope>NUCLEOTIDE SEQUENCE [LARGE SCALE GENOMIC DNA]</scope>
    <source>
        <strain evidence="1">214</strain>
    </source>
</reference>
<evidence type="ECO:0000313" key="2">
    <source>
        <dbReference type="Proteomes" id="UP001054252"/>
    </source>
</evidence>
<keyword evidence="2" id="KW-1185">Reference proteome</keyword>
<protein>
    <submittedName>
        <fullName evidence="1">Uncharacterized protein</fullName>
    </submittedName>
</protein>